<protein>
    <recommendedName>
        <fullName evidence="2">histidine kinase</fullName>
        <ecNumber evidence="2">2.7.13.3</ecNumber>
    </recommendedName>
</protein>
<keyword evidence="3" id="KW-0597">Phosphoprotein</keyword>
<dbReference type="Gene3D" id="3.30.565.10">
    <property type="entry name" value="Histidine kinase-like ATPase, C-terminal domain"/>
    <property type="match status" value="1"/>
</dbReference>
<accession>A0A6J4L584</accession>
<dbReference type="Gene3D" id="1.20.5.1930">
    <property type="match status" value="1"/>
</dbReference>
<dbReference type="Pfam" id="PF07730">
    <property type="entry name" value="HisKA_3"/>
    <property type="match status" value="1"/>
</dbReference>
<dbReference type="SMART" id="SM00387">
    <property type="entry name" value="HATPase_c"/>
    <property type="match status" value="1"/>
</dbReference>
<dbReference type="PANTHER" id="PTHR24421:SF10">
    <property type="entry name" value="NITRATE_NITRITE SENSOR PROTEIN NARQ"/>
    <property type="match status" value="1"/>
</dbReference>
<keyword evidence="5" id="KW-0547">Nucleotide-binding</keyword>
<comment type="catalytic activity">
    <reaction evidence="1">
        <text>ATP + protein L-histidine = ADP + protein N-phospho-L-histidine.</text>
        <dbReference type="EC" id="2.7.13.3"/>
    </reaction>
</comment>
<keyword evidence="9" id="KW-0472">Membrane</keyword>
<dbReference type="GO" id="GO:0046983">
    <property type="term" value="F:protein dimerization activity"/>
    <property type="evidence" value="ECO:0007669"/>
    <property type="project" value="InterPro"/>
</dbReference>
<dbReference type="AlphaFoldDB" id="A0A6J4L584"/>
<evidence type="ECO:0000259" key="10">
    <source>
        <dbReference type="SMART" id="SM00387"/>
    </source>
</evidence>
<dbReference type="GO" id="GO:0016020">
    <property type="term" value="C:membrane"/>
    <property type="evidence" value="ECO:0007669"/>
    <property type="project" value="InterPro"/>
</dbReference>
<evidence type="ECO:0000256" key="9">
    <source>
        <dbReference type="SAM" id="Phobius"/>
    </source>
</evidence>
<proteinExistence type="predicted"/>
<keyword evidence="4" id="KW-0808">Transferase</keyword>
<dbReference type="InterPro" id="IPR011712">
    <property type="entry name" value="Sig_transdc_His_kin_sub3_dim/P"/>
</dbReference>
<evidence type="ECO:0000256" key="3">
    <source>
        <dbReference type="ARBA" id="ARBA00022553"/>
    </source>
</evidence>
<dbReference type="PANTHER" id="PTHR24421">
    <property type="entry name" value="NITRATE/NITRITE SENSOR PROTEIN NARX-RELATED"/>
    <property type="match status" value="1"/>
</dbReference>
<evidence type="ECO:0000256" key="1">
    <source>
        <dbReference type="ARBA" id="ARBA00000085"/>
    </source>
</evidence>
<evidence type="ECO:0000256" key="4">
    <source>
        <dbReference type="ARBA" id="ARBA00022679"/>
    </source>
</evidence>
<feature type="transmembrane region" description="Helical" evidence="9">
    <location>
        <begin position="50"/>
        <end position="67"/>
    </location>
</feature>
<keyword evidence="7" id="KW-0067">ATP-binding</keyword>
<evidence type="ECO:0000256" key="8">
    <source>
        <dbReference type="ARBA" id="ARBA00023012"/>
    </source>
</evidence>
<keyword evidence="9" id="KW-0812">Transmembrane</keyword>
<sequence length="392" mass="40551">MAAAGMPRSRTSSGPVVRDGLLVLGVAALGTWGLHGGADATAAVTGSLDHPAHVVVLLLGAGALSVVWGRRAPVAVLAAIGLALVGHELVAVVRAPVQLVVLIALCALAGACPPRFSARAALALAATVAVGALVLEGLEHELPDVALLTVVAWTLGSCSRRARDRSLALARDGELLRREHESRTALALEQERARIARELHDVVAHHVCMIVAQARAGQVVLDQDPETVREALRSMEGTGREALTELRRMLDLLRPTPEEPAGWPQPGLDQLPALVGSLVGAGLPVGLQVAGTPRRLSPGIELAAYRIVQESLTNALRHGERTGTSVRLTFDEDVLAVRVEDAGTGAPPAGAPGRGLVGMRQRAELVGGSLQAGPAAEGGFLVCARLPTDRAA</sequence>
<dbReference type="EC" id="2.7.13.3" evidence="2"/>
<evidence type="ECO:0000256" key="6">
    <source>
        <dbReference type="ARBA" id="ARBA00022777"/>
    </source>
</evidence>
<gene>
    <name evidence="11" type="ORF">AVDCRST_MAG07-1439</name>
</gene>
<name>A0A6J4L584_9ACTN</name>
<dbReference type="CDD" id="cd16917">
    <property type="entry name" value="HATPase_UhpB-NarQ-NarX-like"/>
    <property type="match status" value="1"/>
</dbReference>
<evidence type="ECO:0000256" key="7">
    <source>
        <dbReference type="ARBA" id="ARBA00022840"/>
    </source>
</evidence>
<organism evidence="11">
    <name type="scientific">uncultured Frankineae bacterium</name>
    <dbReference type="NCBI Taxonomy" id="437475"/>
    <lineage>
        <taxon>Bacteria</taxon>
        <taxon>Bacillati</taxon>
        <taxon>Actinomycetota</taxon>
        <taxon>Actinomycetes</taxon>
        <taxon>Frankiales</taxon>
        <taxon>environmental samples</taxon>
    </lineage>
</organism>
<dbReference type="InterPro" id="IPR050482">
    <property type="entry name" value="Sensor_HK_TwoCompSys"/>
</dbReference>
<dbReference type="GO" id="GO:0000155">
    <property type="term" value="F:phosphorelay sensor kinase activity"/>
    <property type="evidence" value="ECO:0007669"/>
    <property type="project" value="InterPro"/>
</dbReference>
<dbReference type="Pfam" id="PF02518">
    <property type="entry name" value="HATPase_c"/>
    <property type="match status" value="1"/>
</dbReference>
<feature type="domain" description="Histidine kinase/HSP90-like ATPase" evidence="10">
    <location>
        <begin position="299"/>
        <end position="390"/>
    </location>
</feature>
<evidence type="ECO:0000256" key="5">
    <source>
        <dbReference type="ARBA" id="ARBA00022741"/>
    </source>
</evidence>
<evidence type="ECO:0000256" key="2">
    <source>
        <dbReference type="ARBA" id="ARBA00012438"/>
    </source>
</evidence>
<evidence type="ECO:0000313" key="11">
    <source>
        <dbReference type="EMBL" id="CAA9324282.1"/>
    </source>
</evidence>
<dbReference type="GO" id="GO:0005524">
    <property type="term" value="F:ATP binding"/>
    <property type="evidence" value="ECO:0007669"/>
    <property type="project" value="UniProtKB-KW"/>
</dbReference>
<feature type="transmembrane region" description="Helical" evidence="9">
    <location>
        <begin position="97"/>
        <end position="113"/>
    </location>
</feature>
<dbReference type="InterPro" id="IPR003594">
    <property type="entry name" value="HATPase_dom"/>
</dbReference>
<keyword evidence="6" id="KW-0418">Kinase</keyword>
<dbReference type="SUPFAM" id="SSF55874">
    <property type="entry name" value="ATPase domain of HSP90 chaperone/DNA topoisomerase II/histidine kinase"/>
    <property type="match status" value="1"/>
</dbReference>
<keyword evidence="9" id="KW-1133">Transmembrane helix</keyword>
<reference evidence="11" key="1">
    <citation type="submission" date="2020-02" db="EMBL/GenBank/DDBJ databases">
        <authorList>
            <person name="Meier V. D."/>
        </authorList>
    </citation>
    <scope>NUCLEOTIDE SEQUENCE</scope>
    <source>
        <strain evidence="11">AVDCRST_MAG07</strain>
    </source>
</reference>
<keyword evidence="8" id="KW-0902">Two-component regulatory system</keyword>
<dbReference type="InterPro" id="IPR036890">
    <property type="entry name" value="HATPase_C_sf"/>
</dbReference>
<dbReference type="EMBL" id="CADCUB010000071">
    <property type="protein sequence ID" value="CAA9324282.1"/>
    <property type="molecule type" value="Genomic_DNA"/>
</dbReference>